<dbReference type="STRING" id="933084.A0A067P9S5"/>
<name>A0A067P9S5_9AGAM</name>
<protein>
    <submittedName>
        <fullName evidence="1">Uncharacterized protein</fullName>
    </submittedName>
</protein>
<reference evidence="2" key="1">
    <citation type="journal article" date="2014" name="Proc. Natl. Acad. Sci. U.S.A.">
        <title>Extensive sampling of basidiomycete genomes demonstrates inadequacy of the white-rot/brown-rot paradigm for wood decay fungi.</title>
        <authorList>
            <person name="Riley R."/>
            <person name="Salamov A.A."/>
            <person name="Brown D.W."/>
            <person name="Nagy L.G."/>
            <person name="Floudas D."/>
            <person name="Held B.W."/>
            <person name="Levasseur A."/>
            <person name="Lombard V."/>
            <person name="Morin E."/>
            <person name="Otillar R."/>
            <person name="Lindquist E.A."/>
            <person name="Sun H."/>
            <person name="LaButti K.M."/>
            <person name="Schmutz J."/>
            <person name="Jabbour D."/>
            <person name="Luo H."/>
            <person name="Baker S.E."/>
            <person name="Pisabarro A.G."/>
            <person name="Walton J.D."/>
            <person name="Blanchette R.A."/>
            <person name="Henrissat B."/>
            <person name="Martin F."/>
            <person name="Cullen D."/>
            <person name="Hibbett D.S."/>
            <person name="Grigoriev I.V."/>
        </authorList>
    </citation>
    <scope>NUCLEOTIDE SEQUENCE [LARGE SCALE GENOMIC DNA]</scope>
    <source>
        <strain evidence="2">MUCL 33604</strain>
    </source>
</reference>
<organism evidence="1 2">
    <name type="scientific">Jaapia argillacea MUCL 33604</name>
    <dbReference type="NCBI Taxonomy" id="933084"/>
    <lineage>
        <taxon>Eukaryota</taxon>
        <taxon>Fungi</taxon>
        <taxon>Dikarya</taxon>
        <taxon>Basidiomycota</taxon>
        <taxon>Agaricomycotina</taxon>
        <taxon>Agaricomycetes</taxon>
        <taxon>Agaricomycetidae</taxon>
        <taxon>Jaapiales</taxon>
        <taxon>Jaapiaceae</taxon>
        <taxon>Jaapia</taxon>
    </lineage>
</organism>
<accession>A0A067P9S5</accession>
<evidence type="ECO:0000313" key="1">
    <source>
        <dbReference type="EMBL" id="KDQ51673.1"/>
    </source>
</evidence>
<evidence type="ECO:0000313" key="2">
    <source>
        <dbReference type="Proteomes" id="UP000027265"/>
    </source>
</evidence>
<dbReference type="OrthoDB" id="2404451at2759"/>
<sequence length="271" mass="31238">MAPFDDECARFAHGVETYDAQENEVFLLHGYDLFGQGDIITIEKLLGLKGHNGFAPCRSCEIKGHRNIQGGGTNYYYPLRAPMDDPDNANEPPRTWAPMDLPLRTHTGFLKQLDEINTARQTVGSLDYARSFPWDWMHLFLENNGPNLVDLWTGRFKGLDTGREEYELAPHVWEEVGRETAEAVKDIPSIFVRALSNIATDRSGFTAESWAFWLMYLAPILLENRFSDPKYHQHLCELAEIMKTCVQFEITDDELDDLEKRIISWVEDYER</sequence>
<dbReference type="Proteomes" id="UP000027265">
    <property type="component" value="Unassembled WGS sequence"/>
</dbReference>
<dbReference type="EMBL" id="KL197746">
    <property type="protein sequence ID" value="KDQ51673.1"/>
    <property type="molecule type" value="Genomic_DNA"/>
</dbReference>
<proteinExistence type="predicted"/>
<dbReference type="InParanoid" id="A0A067P9S5"/>
<dbReference type="AlphaFoldDB" id="A0A067P9S5"/>
<dbReference type="HOGENOM" id="CLU_026593_0_0_1"/>
<gene>
    <name evidence="1" type="ORF">JAAARDRAFT_62365</name>
</gene>
<keyword evidence="2" id="KW-1185">Reference proteome</keyword>